<evidence type="ECO:0000256" key="3">
    <source>
        <dbReference type="ARBA" id="ARBA00023274"/>
    </source>
</evidence>
<dbReference type="EMBL" id="MHVH01000006">
    <property type="protein sequence ID" value="OHA90154.1"/>
    <property type="molecule type" value="Genomic_DNA"/>
</dbReference>
<dbReference type="PROSITE" id="PS00053">
    <property type="entry name" value="RIBOSOMAL_S8"/>
    <property type="match status" value="1"/>
</dbReference>
<accession>A0A1G2SYT6</accession>
<dbReference type="GO" id="GO:0005737">
    <property type="term" value="C:cytoplasm"/>
    <property type="evidence" value="ECO:0007669"/>
    <property type="project" value="UniProtKB-ARBA"/>
</dbReference>
<dbReference type="Pfam" id="PF00410">
    <property type="entry name" value="Ribosomal_S8"/>
    <property type="match status" value="1"/>
</dbReference>
<dbReference type="GO" id="GO:0005840">
    <property type="term" value="C:ribosome"/>
    <property type="evidence" value="ECO:0007669"/>
    <property type="project" value="UniProtKB-KW"/>
</dbReference>
<evidence type="ECO:0000256" key="2">
    <source>
        <dbReference type="ARBA" id="ARBA00022980"/>
    </source>
</evidence>
<dbReference type="InterPro" id="IPR000630">
    <property type="entry name" value="Ribosomal_uS8"/>
</dbReference>
<proteinExistence type="inferred from homology"/>
<dbReference type="GO" id="GO:0006412">
    <property type="term" value="P:translation"/>
    <property type="evidence" value="ECO:0007669"/>
    <property type="project" value="InterPro"/>
</dbReference>
<dbReference type="GO" id="GO:0003735">
    <property type="term" value="F:structural constituent of ribosome"/>
    <property type="evidence" value="ECO:0007669"/>
    <property type="project" value="InterPro"/>
</dbReference>
<dbReference type="FunFam" id="3.30.1490.10:FF:000001">
    <property type="entry name" value="30S ribosomal protein S8"/>
    <property type="match status" value="1"/>
</dbReference>
<dbReference type="Proteomes" id="UP000178107">
    <property type="component" value="Unassembled WGS sequence"/>
</dbReference>
<evidence type="ECO:0000256" key="6">
    <source>
        <dbReference type="RuleBase" id="RU003660"/>
    </source>
</evidence>
<name>A0A1G2SYT6_9BACT</name>
<dbReference type="Gene3D" id="3.30.1490.10">
    <property type="match status" value="1"/>
</dbReference>
<keyword evidence="2 6" id="KW-0689">Ribosomal protein</keyword>
<comment type="caution">
    <text evidence="7">The sequence shown here is derived from an EMBL/GenBank/DDBJ whole genome shotgun (WGS) entry which is preliminary data.</text>
</comment>
<evidence type="ECO:0000256" key="4">
    <source>
        <dbReference type="ARBA" id="ARBA00035258"/>
    </source>
</evidence>
<dbReference type="GO" id="GO:1990904">
    <property type="term" value="C:ribonucleoprotein complex"/>
    <property type="evidence" value="ECO:0007669"/>
    <property type="project" value="UniProtKB-KW"/>
</dbReference>
<dbReference type="SUPFAM" id="SSF56047">
    <property type="entry name" value="Ribosomal protein S8"/>
    <property type="match status" value="1"/>
</dbReference>
<dbReference type="InterPro" id="IPR047863">
    <property type="entry name" value="Ribosomal_uS8_CS"/>
</dbReference>
<protein>
    <recommendedName>
        <fullName evidence="4">Small ribosomal subunit protein uS8</fullName>
    </recommendedName>
    <alternativeName>
        <fullName evidence="5">30S ribosomal protein S8</fullName>
    </alternativeName>
</protein>
<reference evidence="7 8" key="1">
    <citation type="journal article" date="2016" name="Nat. Commun.">
        <title>Thousands of microbial genomes shed light on interconnected biogeochemical processes in an aquifer system.</title>
        <authorList>
            <person name="Anantharaman K."/>
            <person name="Brown C.T."/>
            <person name="Hug L.A."/>
            <person name="Sharon I."/>
            <person name="Castelle C.J."/>
            <person name="Probst A.J."/>
            <person name="Thomas B.C."/>
            <person name="Singh A."/>
            <person name="Wilkins M.J."/>
            <person name="Karaoz U."/>
            <person name="Brodie E.L."/>
            <person name="Williams K.H."/>
            <person name="Hubbard S.S."/>
            <person name="Banfield J.F."/>
        </authorList>
    </citation>
    <scope>NUCLEOTIDE SEQUENCE [LARGE SCALE GENOMIC DNA]</scope>
</reference>
<sequence length="128" mass="13920">MDQISNFIIQIKNAGAVGHDSTTVPYSKIKHSIAQVLKKEGFIKDAGEKTEKGKKVLAVELLSEGRATRIQGVERISKPSKRIYKKASEMRPVKNGYGALIVSTSAGVMSGKEAKKMKLGGEALFSIW</sequence>
<comment type="similarity">
    <text evidence="1 6">Belongs to the universal ribosomal protein uS8 family.</text>
</comment>
<dbReference type="PANTHER" id="PTHR11758">
    <property type="entry name" value="40S RIBOSOMAL PROTEIN S15A"/>
    <property type="match status" value="1"/>
</dbReference>
<gene>
    <name evidence="7" type="ORF">A2838_00795</name>
</gene>
<dbReference type="NCBIfam" id="NF001109">
    <property type="entry name" value="PRK00136.1"/>
    <property type="match status" value="1"/>
</dbReference>
<evidence type="ECO:0000256" key="1">
    <source>
        <dbReference type="ARBA" id="ARBA00006471"/>
    </source>
</evidence>
<keyword evidence="3 6" id="KW-0687">Ribonucleoprotein</keyword>
<evidence type="ECO:0000313" key="8">
    <source>
        <dbReference type="Proteomes" id="UP000178107"/>
    </source>
</evidence>
<evidence type="ECO:0000256" key="5">
    <source>
        <dbReference type="ARBA" id="ARBA00035525"/>
    </source>
</evidence>
<organism evidence="7 8">
    <name type="scientific">Candidatus Zambryskibacteria bacterium RIFCSPHIGHO2_01_FULL_46_25</name>
    <dbReference type="NCBI Taxonomy" id="1802738"/>
    <lineage>
        <taxon>Bacteria</taxon>
        <taxon>Candidatus Zambryskiibacteriota</taxon>
    </lineage>
</organism>
<dbReference type="Gene3D" id="3.30.1370.30">
    <property type="match status" value="1"/>
</dbReference>
<dbReference type="InterPro" id="IPR035987">
    <property type="entry name" value="Ribosomal_uS8_sf"/>
</dbReference>
<dbReference type="AlphaFoldDB" id="A0A1G2SYT6"/>
<evidence type="ECO:0000313" key="7">
    <source>
        <dbReference type="EMBL" id="OHA90154.1"/>
    </source>
</evidence>